<reference evidence="1 2" key="1">
    <citation type="submission" date="2019-05" db="EMBL/GenBank/DDBJ databases">
        <title>Another draft genome of Portunus trituberculatus and its Hox gene families provides insights of decapod evolution.</title>
        <authorList>
            <person name="Jeong J.-H."/>
            <person name="Song I."/>
            <person name="Kim S."/>
            <person name="Choi T."/>
            <person name="Kim D."/>
            <person name="Ryu S."/>
            <person name="Kim W."/>
        </authorList>
    </citation>
    <scope>NUCLEOTIDE SEQUENCE [LARGE SCALE GENOMIC DNA]</scope>
    <source>
        <tissue evidence="1">Muscle</tissue>
    </source>
</reference>
<keyword evidence="2" id="KW-1185">Reference proteome</keyword>
<comment type="caution">
    <text evidence="1">The sequence shown here is derived from an EMBL/GenBank/DDBJ whole genome shotgun (WGS) entry which is preliminary data.</text>
</comment>
<dbReference type="Proteomes" id="UP000324222">
    <property type="component" value="Unassembled WGS sequence"/>
</dbReference>
<name>A0A5B7EEF5_PORTR</name>
<gene>
    <name evidence="1" type="ORF">E2C01_024985</name>
</gene>
<protein>
    <submittedName>
        <fullName evidence="1">Uncharacterized protein</fullName>
    </submittedName>
</protein>
<proteinExistence type="predicted"/>
<sequence length="98" mass="11641">MSKHQKSKLQKVQNKALRFATNQKHPYTMTTEQIHMHTKTTPLNLRLHDRAKTIWERIEELEIPAYQALKDKLNQINKYHRDYPSSLIACNTIPTPIY</sequence>
<accession>A0A5B7EEF5</accession>
<evidence type="ECO:0000313" key="1">
    <source>
        <dbReference type="EMBL" id="MPC31689.1"/>
    </source>
</evidence>
<dbReference type="AlphaFoldDB" id="A0A5B7EEF5"/>
<dbReference type="EMBL" id="VSRR010002486">
    <property type="protein sequence ID" value="MPC31689.1"/>
    <property type="molecule type" value="Genomic_DNA"/>
</dbReference>
<evidence type="ECO:0000313" key="2">
    <source>
        <dbReference type="Proteomes" id="UP000324222"/>
    </source>
</evidence>
<organism evidence="1 2">
    <name type="scientific">Portunus trituberculatus</name>
    <name type="common">Swimming crab</name>
    <name type="synonym">Neptunus trituberculatus</name>
    <dbReference type="NCBI Taxonomy" id="210409"/>
    <lineage>
        <taxon>Eukaryota</taxon>
        <taxon>Metazoa</taxon>
        <taxon>Ecdysozoa</taxon>
        <taxon>Arthropoda</taxon>
        <taxon>Crustacea</taxon>
        <taxon>Multicrustacea</taxon>
        <taxon>Malacostraca</taxon>
        <taxon>Eumalacostraca</taxon>
        <taxon>Eucarida</taxon>
        <taxon>Decapoda</taxon>
        <taxon>Pleocyemata</taxon>
        <taxon>Brachyura</taxon>
        <taxon>Eubrachyura</taxon>
        <taxon>Portunoidea</taxon>
        <taxon>Portunidae</taxon>
        <taxon>Portuninae</taxon>
        <taxon>Portunus</taxon>
    </lineage>
</organism>